<evidence type="ECO:0000313" key="10">
    <source>
        <dbReference type="Proteomes" id="UP000256695"/>
    </source>
</evidence>
<proteinExistence type="predicted"/>
<dbReference type="EMBL" id="NXLX01000002">
    <property type="protein sequence ID" value="RDU74446.1"/>
    <property type="molecule type" value="Genomic_DNA"/>
</dbReference>
<accession>A0A3D8JBK9</accession>
<dbReference type="GO" id="GO:0016020">
    <property type="term" value="C:membrane"/>
    <property type="evidence" value="ECO:0007669"/>
    <property type="project" value="UniProtKB-SubCell"/>
</dbReference>
<keyword evidence="3 6" id="KW-1133">Transmembrane helix</keyword>
<evidence type="ECO:0000256" key="5">
    <source>
        <dbReference type="SAM" id="Coils"/>
    </source>
</evidence>
<evidence type="ECO:0000256" key="1">
    <source>
        <dbReference type="ARBA" id="ARBA00004370"/>
    </source>
</evidence>
<feature type="transmembrane region" description="Helical" evidence="6">
    <location>
        <begin position="264"/>
        <end position="282"/>
    </location>
</feature>
<protein>
    <recommendedName>
        <fullName evidence="11">Mechanosensitive ion channel family protein</fullName>
    </recommendedName>
</protein>
<feature type="domain" description="Mechanosensitive ion channel transmembrane helices 2/3" evidence="8">
    <location>
        <begin position="263"/>
        <end position="304"/>
    </location>
</feature>
<reference evidence="9 10" key="1">
    <citation type="submission" date="2018-04" db="EMBL/GenBank/DDBJ databases">
        <title>Novel Campyloabacter and Helicobacter Species and Strains.</title>
        <authorList>
            <person name="Mannion A.J."/>
            <person name="Shen Z."/>
            <person name="Fox J.G."/>
        </authorList>
    </citation>
    <scope>NUCLEOTIDE SEQUENCE [LARGE SCALE GENOMIC DNA]</scope>
    <source>
        <strain evidence="9 10">MIT 04-9362</strain>
    </source>
</reference>
<dbReference type="GO" id="GO:0008381">
    <property type="term" value="F:mechanosensitive monoatomic ion channel activity"/>
    <property type="evidence" value="ECO:0007669"/>
    <property type="project" value="UniProtKB-ARBA"/>
</dbReference>
<dbReference type="Pfam" id="PF21088">
    <property type="entry name" value="MS_channel_1st"/>
    <property type="match status" value="1"/>
</dbReference>
<name>A0A3D8JBK9_9HELI</name>
<dbReference type="InterPro" id="IPR006685">
    <property type="entry name" value="MscS_channel_2nd"/>
</dbReference>
<evidence type="ECO:0000256" key="2">
    <source>
        <dbReference type="ARBA" id="ARBA00022692"/>
    </source>
</evidence>
<dbReference type="InterPro" id="IPR049142">
    <property type="entry name" value="MS_channel_1st"/>
</dbReference>
<keyword evidence="10" id="KW-1185">Reference proteome</keyword>
<dbReference type="SUPFAM" id="SSF50182">
    <property type="entry name" value="Sm-like ribonucleoproteins"/>
    <property type="match status" value="1"/>
</dbReference>
<dbReference type="AlphaFoldDB" id="A0A3D8JBK9"/>
<dbReference type="Gene3D" id="2.30.30.60">
    <property type="match status" value="1"/>
</dbReference>
<dbReference type="PANTHER" id="PTHR30566">
    <property type="entry name" value="YNAI-RELATED MECHANOSENSITIVE ION CHANNEL"/>
    <property type="match status" value="1"/>
</dbReference>
<comment type="caution">
    <text evidence="9">The sequence shown here is derived from an EMBL/GenBank/DDBJ whole genome shotgun (WGS) entry which is preliminary data.</text>
</comment>
<dbReference type="InterPro" id="IPR010920">
    <property type="entry name" value="LSM_dom_sf"/>
</dbReference>
<feature type="transmembrane region" description="Helical" evidence="6">
    <location>
        <begin position="224"/>
        <end position="244"/>
    </location>
</feature>
<evidence type="ECO:0000256" key="4">
    <source>
        <dbReference type="ARBA" id="ARBA00023136"/>
    </source>
</evidence>
<dbReference type="InterPro" id="IPR023408">
    <property type="entry name" value="MscS_beta-dom_sf"/>
</dbReference>
<dbReference type="OrthoDB" id="5337452at2"/>
<dbReference type="Pfam" id="PF00924">
    <property type="entry name" value="MS_channel_2nd"/>
    <property type="match status" value="1"/>
</dbReference>
<feature type="domain" description="Mechanosensitive ion channel MscS" evidence="7">
    <location>
        <begin position="305"/>
        <end position="387"/>
    </location>
</feature>
<evidence type="ECO:0008006" key="11">
    <source>
        <dbReference type="Google" id="ProtNLM"/>
    </source>
</evidence>
<gene>
    <name evidence="9" type="ORF">CQA57_01690</name>
</gene>
<comment type="subcellular location">
    <subcellularLocation>
        <location evidence="1">Membrane</location>
    </subcellularLocation>
</comment>
<organism evidence="9 10">
    <name type="scientific">Helicobacter anseris</name>
    <dbReference type="NCBI Taxonomy" id="375926"/>
    <lineage>
        <taxon>Bacteria</taxon>
        <taxon>Pseudomonadati</taxon>
        <taxon>Campylobacterota</taxon>
        <taxon>Epsilonproteobacteria</taxon>
        <taxon>Campylobacterales</taxon>
        <taxon>Helicobacteraceae</taxon>
        <taxon>Helicobacter</taxon>
    </lineage>
</organism>
<evidence type="ECO:0000256" key="3">
    <source>
        <dbReference type="ARBA" id="ARBA00022989"/>
    </source>
</evidence>
<dbReference type="PANTHER" id="PTHR30566:SF5">
    <property type="entry name" value="MECHANOSENSITIVE ION CHANNEL PROTEIN 1, MITOCHONDRIAL-RELATED"/>
    <property type="match status" value="1"/>
</dbReference>
<evidence type="ECO:0000313" key="9">
    <source>
        <dbReference type="EMBL" id="RDU74446.1"/>
    </source>
</evidence>
<keyword evidence="4 6" id="KW-0472">Membrane</keyword>
<feature type="coiled-coil region" evidence="5">
    <location>
        <begin position="14"/>
        <end position="105"/>
    </location>
</feature>
<keyword evidence="2 6" id="KW-0812">Transmembrane</keyword>
<evidence type="ECO:0000256" key="6">
    <source>
        <dbReference type="SAM" id="Phobius"/>
    </source>
</evidence>
<keyword evidence="5" id="KW-0175">Coiled coil</keyword>
<sequence length="524" mass="60418">MKKIILILLSIFFIFAQEDRIEEIERQIQELDASIQSSNNIWIRKYANFENYNKVYIQIQQLEKELKKNKNQANSPDNLFKKHQLETQIETLQKQLQLLNEYKDDPFKELVQKPEITDIPNVSNPFSIISGIGYIKQLENQKKNLERNQYTLDNALSILNAKYKLLQEVYKIDKNAKKYQIYQTQSKILELQSAQDILKTTTDIYTKESQEIISKISLQIKNQLFKLIYIAIAVLISFGIAFIFKVFTRKYIHDNERAYMASKIINFFNITVIVLILLFAYLENVTYLVAVLGFASAGLAIAMKDLFMSILGWLVITIGGSVHVGDRIRVSKDGCIYVGDVLDISVLRITLYEDVTLTTFLDNRRAGRIIFIPNNYIFTTMISNYTHGGMKTVWDGVDFTITFDSNVSKACEIANEVATKYSKGYTETTRKQLSKMRNKYALRNSNVEPKTFSLIDHNGIRISVWYQTNAYATLSLRSAISAEIIERILKEQDIMIAYNTTKLIKDGTDGFGNKMVQTYPIEVD</sequence>
<evidence type="ECO:0000259" key="8">
    <source>
        <dbReference type="Pfam" id="PF21088"/>
    </source>
</evidence>
<evidence type="ECO:0000259" key="7">
    <source>
        <dbReference type="Pfam" id="PF00924"/>
    </source>
</evidence>
<dbReference type="Proteomes" id="UP000256695">
    <property type="component" value="Unassembled WGS sequence"/>
</dbReference>